<comment type="caution">
    <text evidence="3">The sequence shown here is derived from an EMBL/GenBank/DDBJ whole genome shotgun (WGS) entry which is preliminary data.</text>
</comment>
<dbReference type="EMBL" id="JBANFI010000002">
    <property type="protein sequence ID" value="MFK7160092.1"/>
    <property type="molecule type" value="Genomic_DNA"/>
</dbReference>
<feature type="transmembrane region" description="Helical" evidence="1">
    <location>
        <begin position="92"/>
        <end position="109"/>
    </location>
</feature>
<keyword evidence="3" id="KW-0012">Acyltransferase</keyword>
<feature type="transmembrane region" description="Helical" evidence="1">
    <location>
        <begin position="168"/>
        <end position="187"/>
    </location>
</feature>
<dbReference type="Pfam" id="PF01757">
    <property type="entry name" value="Acyl_transf_3"/>
    <property type="match status" value="1"/>
</dbReference>
<evidence type="ECO:0000313" key="3">
    <source>
        <dbReference type="EMBL" id="MFK7160092.1"/>
    </source>
</evidence>
<dbReference type="RefSeq" id="WP_405337239.1">
    <property type="nucleotide sequence ID" value="NZ_JBANFI010000002.1"/>
</dbReference>
<keyword evidence="1" id="KW-0472">Membrane</keyword>
<dbReference type="Proteomes" id="UP001621714">
    <property type="component" value="Unassembled WGS sequence"/>
</dbReference>
<feature type="transmembrane region" description="Helical" evidence="1">
    <location>
        <begin position="48"/>
        <end position="72"/>
    </location>
</feature>
<dbReference type="InterPro" id="IPR002656">
    <property type="entry name" value="Acyl_transf_3_dom"/>
</dbReference>
<keyword evidence="1" id="KW-1133">Transmembrane helix</keyword>
<name>A0ABW8PXK0_9GAMM</name>
<feature type="transmembrane region" description="Helical" evidence="1">
    <location>
        <begin position="21"/>
        <end position="42"/>
    </location>
</feature>
<accession>A0ABW8PXK0</accession>
<feature type="domain" description="Acyltransferase 3" evidence="2">
    <location>
        <begin position="17"/>
        <end position="345"/>
    </location>
</feature>
<protein>
    <submittedName>
        <fullName evidence="3">Acyltransferase</fullName>
        <ecNumber evidence="3">2.3.-.-</ecNumber>
    </submittedName>
</protein>
<feature type="transmembrane region" description="Helical" evidence="1">
    <location>
        <begin position="226"/>
        <end position="244"/>
    </location>
</feature>
<gene>
    <name evidence="3" type="ORF">V6U78_03465</name>
</gene>
<feature type="transmembrane region" description="Helical" evidence="1">
    <location>
        <begin position="193"/>
        <end position="214"/>
    </location>
</feature>
<proteinExistence type="predicted"/>
<dbReference type="PANTHER" id="PTHR23028:SF53">
    <property type="entry name" value="ACYL_TRANSF_3 DOMAIN-CONTAINING PROTEIN"/>
    <property type="match status" value="1"/>
</dbReference>
<feature type="transmembrane region" description="Helical" evidence="1">
    <location>
        <begin position="141"/>
        <end position="161"/>
    </location>
</feature>
<sequence length="368" mass="42270">MLTSQTSSYTHLAHQPALDHLRALAALLVFSFHAIHLLHLHWQARPDLAWLGVITEGHTGVALFFVLSGFLFMQIALQGGSIQYGQFIKNRLLRIAPLFVVVFFIAISIRRNEFQAADWAYLLFSNLGQAPTSGHFITGPAWTIGIEFLFYLIFPFLALFTQQQGGRYLVKLLLLLAFFKLAAWPAIETPHHVYYSTLLGRLDQFVIGMLAAVIWQRSAQHPIWRYSLPVALLVIWSNSYHQALSASYFTAHQQGLFWVFWSFREALGWALLILCWSACAQHLPRWIERPLLHLGQISYSFYLLHAFVLYFIHHSLQVQGWLGQGIISHWMLLSLLAFGLTWWLANLSYQTLEKPFLDLRGRYRSAAS</sequence>
<dbReference type="EC" id="2.3.-.-" evidence="3"/>
<feature type="transmembrane region" description="Helical" evidence="1">
    <location>
        <begin position="325"/>
        <end position="345"/>
    </location>
</feature>
<keyword evidence="3" id="KW-0808">Transferase</keyword>
<feature type="transmembrane region" description="Helical" evidence="1">
    <location>
        <begin position="256"/>
        <end position="279"/>
    </location>
</feature>
<evidence type="ECO:0000259" key="2">
    <source>
        <dbReference type="Pfam" id="PF01757"/>
    </source>
</evidence>
<evidence type="ECO:0000256" key="1">
    <source>
        <dbReference type="SAM" id="Phobius"/>
    </source>
</evidence>
<organism evidence="3 4">
    <name type="scientific">Marinospirillum alkalitolerans</name>
    <dbReference type="NCBI Taxonomy" id="3123374"/>
    <lineage>
        <taxon>Bacteria</taxon>
        <taxon>Pseudomonadati</taxon>
        <taxon>Pseudomonadota</taxon>
        <taxon>Gammaproteobacteria</taxon>
        <taxon>Oceanospirillales</taxon>
        <taxon>Oceanospirillaceae</taxon>
        <taxon>Marinospirillum</taxon>
    </lineage>
</organism>
<dbReference type="PANTHER" id="PTHR23028">
    <property type="entry name" value="ACETYLTRANSFERASE"/>
    <property type="match status" value="1"/>
</dbReference>
<dbReference type="GO" id="GO:0016746">
    <property type="term" value="F:acyltransferase activity"/>
    <property type="evidence" value="ECO:0007669"/>
    <property type="project" value="UniProtKB-KW"/>
</dbReference>
<reference evidence="3 4" key="1">
    <citation type="submission" date="2024-02" db="EMBL/GenBank/DDBJ databases">
        <title>Marinospirillum sp. MEB 164 isolated from Lonar lake sediment.</title>
        <authorList>
            <person name="Joshi A."/>
            <person name="Thite S."/>
        </authorList>
    </citation>
    <scope>NUCLEOTIDE SEQUENCE [LARGE SCALE GENOMIC DNA]</scope>
    <source>
        <strain evidence="3 4">MEB164</strain>
    </source>
</reference>
<keyword evidence="4" id="KW-1185">Reference proteome</keyword>
<evidence type="ECO:0000313" key="4">
    <source>
        <dbReference type="Proteomes" id="UP001621714"/>
    </source>
</evidence>
<feature type="transmembrane region" description="Helical" evidence="1">
    <location>
        <begin position="291"/>
        <end position="313"/>
    </location>
</feature>
<dbReference type="InterPro" id="IPR050879">
    <property type="entry name" value="Acyltransferase_3"/>
</dbReference>
<keyword evidence="1" id="KW-0812">Transmembrane</keyword>